<evidence type="ECO:0000313" key="3">
    <source>
        <dbReference type="Proteomes" id="UP000728185"/>
    </source>
</evidence>
<dbReference type="InterPro" id="IPR035076">
    <property type="entry name" value="Toxin/TOLIP"/>
</dbReference>
<dbReference type="OrthoDB" id="6250354at2759"/>
<feature type="domain" description="Snake toxin/toxin-like" evidence="1">
    <location>
        <begin position="11"/>
        <end position="82"/>
    </location>
</feature>
<accession>A0A8E0S4D6</accession>
<dbReference type="EMBL" id="LUCM01001386">
    <property type="protein sequence ID" value="KAA0198992.1"/>
    <property type="molecule type" value="Genomic_DNA"/>
</dbReference>
<protein>
    <submittedName>
        <fullName evidence="2">CD59 protein</fullName>
    </submittedName>
</protein>
<dbReference type="InterPro" id="IPR045860">
    <property type="entry name" value="Snake_toxin-like_sf"/>
</dbReference>
<dbReference type="Proteomes" id="UP000728185">
    <property type="component" value="Unassembled WGS sequence"/>
</dbReference>
<name>A0A8E0S4D6_9TREM</name>
<evidence type="ECO:0000259" key="1">
    <source>
        <dbReference type="Pfam" id="PF00087"/>
    </source>
</evidence>
<dbReference type="Gene3D" id="2.10.60.10">
    <property type="entry name" value="CD59"/>
    <property type="match status" value="1"/>
</dbReference>
<gene>
    <name evidence="2" type="ORF">FBUS_10830</name>
</gene>
<proteinExistence type="predicted"/>
<feature type="non-terminal residue" evidence="2">
    <location>
        <position position="1"/>
    </location>
</feature>
<sequence length="107" mass="11732">QFPLAILASGLECYACTVCRQPFSKKYTESKTGCTVCSVSQSWIDGKRATTTRGCDKVCIPADARVNGYGIVKACCKTDLCNSKSNLRWFKSLAFAVELIVFGLTRM</sequence>
<dbReference type="SUPFAM" id="SSF57302">
    <property type="entry name" value="Snake toxin-like"/>
    <property type="match status" value="1"/>
</dbReference>
<dbReference type="Pfam" id="PF00087">
    <property type="entry name" value="Toxin_TOLIP"/>
    <property type="match status" value="1"/>
</dbReference>
<comment type="caution">
    <text evidence="2">The sequence shown here is derived from an EMBL/GenBank/DDBJ whole genome shotgun (WGS) entry which is preliminary data.</text>
</comment>
<evidence type="ECO:0000313" key="2">
    <source>
        <dbReference type="EMBL" id="KAA0198992.1"/>
    </source>
</evidence>
<organism evidence="2 3">
    <name type="scientific">Fasciolopsis buskii</name>
    <dbReference type="NCBI Taxonomy" id="27845"/>
    <lineage>
        <taxon>Eukaryota</taxon>
        <taxon>Metazoa</taxon>
        <taxon>Spiralia</taxon>
        <taxon>Lophotrochozoa</taxon>
        <taxon>Platyhelminthes</taxon>
        <taxon>Trematoda</taxon>
        <taxon>Digenea</taxon>
        <taxon>Plagiorchiida</taxon>
        <taxon>Echinostomata</taxon>
        <taxon>Echinostomatoidea</taxon>
        <taxon>Fasciolidae</taxon>
        <taxon>Fasciolopsis</taxon>
    </lineage>
</organism>
<reference evidence="2" key="1">
    <citation type="submission" date="2019-05" db="EMBL/GenBank/DDBJ databases">
        <title>Annotation for the trematode Fasciolopsis buski.</title>
        <authorList>
            <person name="Choi Y.-J."/>
        </authorList>
    </citation>
    <scope>NUCLEOTIDE SEQUENCE</scope>
    <source>
        <strain evidence="2">HT</strain>
        <tissue evidence="2">Whole worm</tissue>
    </source>
</reference>
<dbReference type="AlphaFoldDB" id="A0A8E0S4D6"/>
<keyword evidence="3" id="KW-1185">Reference proteome</keyword>